<accession>A0A2T5J564</accession>
<protein>
    <submittedName>
        <fullName evidence="7">Peroxiredoxin</fullName>
    </submittedName>
</protein>
<keyword evidence="8" id="KW-1185">Reference proteome</keyword>
<dbReference type="PROSITE" id="PS51352">
    <property type="entry name" value="THIOREDOXIN_2"/>
    <property type="match status" value="1"/>
</dbReference>
<feature type="signal peptide" evidence="5">
    <location>
        <begin position="1"/>
        <end position="21"/>
    </location>
</feature>
<evidence type="ECO:0000256" key="1">
    <source>
        <dbReference type="ARBA" id="ARBA00004196"/>
    </source>
</evidence>
<dbReference type="InterPro" id="IPR050553">
    <property type="entry name" value="Thioredoxin_ResA/DsbE_sf"/>
</dbReference>
<dbReference type="Pfam" id="PF00578">
    <property type="entry name" value="AhpC-TSA"/>
    <property type="match status" value="1"/>
</dbReference>
<dbReference type="AlphaFoldDB" id="A0A2T5J564"/>
<evidence type="ECO:0000256" key="4">
    <source>
        <dbReference type="ARBA" id="ARBA00023284"/>
    </source>
</evidence>
<gene>
    <name evidence="7" type="ORF">C8P68_11178</name>
</gene>
<feature type="domain" description="Thioredoxin" evidence="6">
    <location>
        <begin position="233"/>
        <end position="372"/>
    </location>
</feature>
<keyword evidence="4" id="KW-0676">Redox-active center</keyword>
<evidence type="ECO:0000313" key="8">
    <source>
        <dbReference type="Proteomes" id="UP000244168"/>
    </source>
</evidence>
<dbReference type="Gene3D" id="3.40.30.10">
    <property type="entry name" value="Glutaredoxin"/>
    <property type="match status" value="1"/>
</dbReference>
<dbReference type="InterPro" id="IPR000866">
    <property type="entry name" value="AhpC/TSA"/>
</dbReference>
<proteinExistence type="predicted"/>
<evidence type="ECO:0000259" key="6">
    <source>
        <dbReference type="PROSITE" id="PS51352"/>
    </source>
</evidence>
<reference evidence="7 8" key="1">
    <citation type="submission" date="2018-04" db="EMBL/GenBank/DDBJ databases">
        <title>Genomic Encyclopedia of Archaeal and Bacterial Type Strains, Phase II (KMG-II): from individual species to whole genera.</title>
        <authorList>
            <person name="Goeker M."/>
        </authorList>
    </citation>
    <scope>NUCLEOTIDE SEQUENCE [LARGE SCALE GENOMIC DNA]</scope>
    <source>
        <strain evidence="7 8">DSM 26809</strain>
    </source>
</reference>
<dbReference type="PANTHER" id="PTHR42852:SF6">
    <property type="entry name" value="THIOL:DISULFIDE INTERCHANGE PROTEIN DSBE"/>
    <property type="match status" value="1"/>
</dbReference>
<dbReference type="EMBL" id="QAOQ01000011">
    <property type="protein sequence ID" value="PTQ92701.1"/>
    <property type="molecule type" value="Genomic_DNA"/>
</dbReference>
<keyword evidence="5" id="KW-0732">Signal</keyword>
<dbReference type="RefSeq" id="WP_107831501.1">
    <property type="nucleotide sequence ID" value="NZ_CP160205.1"/>
</dbReference>
<dbReference type="CDD" id="cd02966">
    <property type="entry name" value="TlpA_like_family"/>
    <property type="match status" value="1"/>
</dbReference>
<organism evidence="7 8">
    <name type="scientific">Mucilaginibacter yixingensis</name>
    <dbReference type="NCBI Taxonomy" id="1295612"/>
    <lineage>
        <taxon>Bacteria</taxon>
        <taxon>Pseudomonadati</taxon>
        <taxon>Bacteroidota</taxon>
        <taxon>Sphingobacteriia</taxon>
        <taxon>Sphingobacteriales</taxon>
        <taxon>Sphingobacteriaceae</taxon>
        <taxon>Mucilaginibacter</taxon>
    </lineage>
</organism>
<dbReference type="OrthoDB" id="9815205at2"/>
<dbReference type="InterPro" id="IPR036249">
    <property type="entry name" value="Thioredoxin-like_sf"/>
</dbReference>
<dbReference type="GO" id="GO:0030313">
    <property type="term" value="C:cell envelope"/>
    <property type="evidence" value="ECO:0007669"/>
    <property type="project" value="UniProtKB-SubCell"/>
</dbReference>
<dbReference type="PANTHER" id="PTHR42852">
    <property type="entry name" value="THIOL:DISULFIDE INTERCHANGE PROTEIN DSBE"/>
    <property type="match status" value="1"/>
</dbReference>
<keyword evidence="3" id="KW-1015">Disulfide bond</keyword>
<name>A0A2T5J564_9SPHI</name>
<evidence type="ECO:0000256" key="5">
    <source>
        <dbReference type="SAM" id="SignalP"/>
    </source>
</evidence>
<dbReference type="SUPFAM" id="SSF52833">
    <property type="entry name" value="Thioredoxin-like"/>
    <property type="match status" value="1"/>
</dbReference>
<dbReference type="GO" id="GO:0016491">
    <property type="term" value="F:oxidoreductase activity"/>
    <property type="evidence" value="ECO:0007669"/>
    <property type="project" value="InterPro"/>
</dbReference>
<keyword evidence="2" id="KW-0201">Cytochrome c-type biogenesis</keyword>
<evidence type="ECO:0000313" key="7">
    <source>
        <dbReference type="EMBL" id="PTQ92701.1"/>
    </source>
</evidence>
<evidence type="ECO:0000256" key="2">
    <source>
        <dbReference type="ARBA" id="ARBA00022748"/>
    </source>
</evidence>
<sequence>MTKYHVSALGALMLICNLASAQTNVLARAIEQINHYQNVSFKQSVKQKNPGDGSWTTSYYNFWASRNADGTEYNKSTGKYGTTVFQGTTKISLDPSQKTYSIKRNHDLYEETPYYWAKQFQEKLSKMPEKIRNMPDTVINQAACAHVEIIKSDTIGARFIEDFYLNKQTSLPVFIRQFMEGNFSISGSKASFSSVMINEFTYSDYRVNDKNFEDLAKFTIPAGFSPEQKIVPLAVNDKAPDWQLADTHGKTVSNKQLLGSIVLLDFSSNTCGPCIMALPAMKNLLEKYGQSGVKIYSINTSDSKTAVKAFITKNHISYPVLLDGAKVSKAFKITGTPYFFVIDAQGNIAKIFDGYDDGLERRLTKAIDKLQKGS</sequence>
<dbReference type="GO" id="GO:0017004">
    <property type="term" value="P:cytochrome complex assembly"/>
    <property type="evidence" value="ECO:0007669"/>
    <property type="project" value="UniProtKB-KW"/>
</dbReference>
<evidence type="ECO:0000256" key="3">
    <source>
        <dbReference type="ARBA" id="ARBA00023157"/>
    </source>
</evidence>
<dbReference type="GO" id="GO:0016209">
    <property type="term" value="F:antioxidant activity"/>
    <property type="evidence" value="ECO:0007669"/>
    <property type="project" value="InterPro"/>
</dbReference>
<feature type="chain" id="PRO_5015657013" evidence="5">
    <location>
        <begin position="22"/>
        <end position="374"/>
    </location>
</feature>
<comment type="caution">
    <text evidence="7">The sequence shown here is derived from an EMBL/GenBank/DDBJ whole genome shotgun (WGS) entry which is preliminary data.</text>
</comment>
<dbReference type="Proteomes" id="UP000244168">
    <property type="component" value="Unassembled WGS sequence"/>
</dbReference>
<dbReference type="InterPro" id="IPR013766">
    <property type="entry name" value="Thioredoxin_domain"/>
</dbReference>
<comment type="subcellular location">
    <subcellularLocation>
        <location evidence="1">Cell envelope</location>
    </subcellularLocation>
</comment>